<reference evidence="1" key="1">
    <citation type="submission" date="2019-08" db="EMBL/GenBank/DDBJ databases">
        <authorList>
            <person name="Kucharzyk K."/>
            <person name="Murdoch R.W."/>
            <person name="Higgins S."/>
            <person name="Loffler F."/>
        </authorList>
    </citation>
    <scope>NUCLEOTIDE SEQUENCE</scope>
</reference>
<sequence>MFTKFLPEYTTVLPDKYIIPSELASTIDLLNLHDIKLQKATKDTVLTVSAYRFTKYKWSETPYEGRNTLTTQFNEKSEQVLVRKGDYLLDMNQPKAKLAANILEPAASSSLLFWGFYNAYVKAPNEFWISLPYMEIKGREMLAKDPALMLEFEERLKDKQFASNPKEILNFFYLKVRKQAESVSDRYPIFRYFEKRGN</sequence>
<accession>A0A645CR48</accession>
<gene>
    <name evidence="1" type="ORF">SDC9_126408</name>
</gene>
<proteinExistence type="predicted"/>
<organism evidence="1">
    <name type="scientific">bioreactor metagenome</name>
    <dbReference type="NCBI Taxonomy" id="1076179"/>
    <lineage>
        <taxon>unclassified sequences</taxon>
        <taxon>metagenomes</taxon>
        <taxon>ecological metagenomes</taxon>
    </lineage>
</organism>
<protein>
    <submittedName>
        <fullName evidence="1">Uncharacterized protein</fullName>
    </submittedName>
</protein>
<comment type="caution">
    <text evidence="1">The sequence shown here is derived from an EMBL/GenBank/DDBJ whole genome shotgun (WGS) entry which is preliminary data.</text>
</comment>
<evidence type="ECO:0000313" key="1">
    <source>
        <dbReference type="EMBL" id="MPM79375.1"/>
    </source>
</evidence>
<name>A0A645CR48_9ZZZZ</name>
<dbReference type="EMBL" id="VSSQ01029299">
    <property type="protein sequence ID" value="MPM79375.1"/>
    <property type="molecule type" value="Genomic_DNA"/>
</dbReference>
<dbReference type="AlphaFoldDB" id="A0A645CR48"/>